<gene>
    <name evidence="5" type="ORF">SAMN05216431_10741</name>
</gene>
<keyword evidence="2" id="KW-0175">Coiled coil</keyword>
<dbReference type="Pfam" id="PF06725">
    <property type="entry name" value="3D"/>
    <property type="match status" value="1"/>
</dbReference>
<dbReference type="SUPFAM" id="SSF50685">
    <property type="entry name" value="Barwin-like endoglucanases"/>
    <property type="match status" value="1"/>
</dbReference>
<dbReference type="Proteomes" id="UP000182089">
    <property type="component" value="Unassembled WGS sequence"/>
</dbReference>
<comment type="caution">
    <text evidence="5">The sequence shown here is derived from an EMBL/GenBank/DDBJ whole genome shotgun (WGS) entry which is preliminary data.</text>
</comment>
<evidence type="ECO:0000259" key="4">
    <source>
        <dbReference type="Pfam" id="PF06725"/>
    </source>
</evidence>
<protein>
    <submittedName>
        <fullName evidence="5">Cystine transport system substrate-binding protein</fullName>
    </submittedName>
</protein>
<evidence type="ECO:0000256" key="1">
    <source>
        <dbReference type="ARBA" id="ARBA00022729"/>
    </source>
</evidence>
<proteinExistence type="predicted"/>
<accession>A0ABY1ABV9</accession>
<feature type="coiled-coil region" evidence="2">
    <location>
        <begin position="157"/>
        <end position="230"/>
    </location>
</feature>
<evidence type="ECO:0000256" key="2">
    <source>
        <dbReference type="SAM" id="Coils"/>
    </source>
</evidence>
<dbReference type="Gene3D" id="6.10.250.3150">
    <property type="match status" value="1"/>
</dbReference>
<dbReference type="InterPro" id="IPR010611">
    <property type="entry name" value="3D_dom"/>
</dbReference>
<feature type="domain" description="3D" evidence="4">
    <location>
        <begin position="295"/>
        <end position="355"/>
    </location>
</feature>
<dbReference type="InterPro" id="IPR051933">
    <property type="entry name" value="Resuscitation_pf_RpfB"/>
</dbReference>
<reference evidence="5 6" key="1">
    <citation type="submission" date="2016-10" db="EMBL/GenBank/DDBJ databases">
        <authorList>
            <person name="Varghese N."/>
            <person name="Submissions S."/>
        </authorList>
    </citation>
    <scope>NUCLEOTIDE SEQUENCE [LARGE SCALE GENOMIC DNA]</scope>
    <source>
        <strain evidence="5 6">WC1T17</strain>
    </source>
</reference>
<keyword evidence="1 3" id="KW-0732">Signal</keyword>
<feature type="coiled-coil region" evidence="2">
    <location>
        <begin position="30"/>
        <end position="110"/>
    </location>
</feature>
<feature type="chain" id="PRO_5046917743" evidence="3">
    <location>
        <begin position="24"/>
        <end position="356"/>
    </location>
</feature>
<name>A0ABY1ABV9_9LACO</name>
<organism evidence="5 6">
    <name type="scientific">Ligilactobacillus ruminis</name>
    <dbReference type="NCBI Taxonomy" id="1623"/>
    <lineage>
        <taxon>Bacteria</taxon>
        <taxon>Bacillati</taxon>
        <taxon>Bacillota</taxon>
        <taxon>Bacilli</taxon>
        <taxon>Lactobacillales</taxon>
        <taxon>Lactobacillaceae</taxon>
        <taxon>Ligilactobacillus</taxon>
    </lineage>
</organism>
<evidence type="ECO:0000313" key="6">
    <source>
        <dbReference type="Proteomes" id="UP000182089"/>
    </source>
</evidence>
<evidence type="ECO:0000256" key="3">
    <source>
        <dbReference type="SAM" id="SignalP"/>
    </source>
</evidence>
<feature type="signal peptide" evidence="3">
    <location>
        <begin position="1"/>
        <end position="23"/>
    </location>
</feature>
<evidence type="ECO:0000313" key="5">
    <source>
        <dbReference type="EMBL" id="SEM70810.1"/>
    </source>
</evidence>
<dbReference type="CDD" id="cd22786">
    <property type="entry name" value="DPBB_YuiC-like"/>
    <property type="match status" value="1"/>
</dbReference>
<dbReference type="InterPro" id="IPR036908">
    <property type="entry name" value="RlpA-like_sf"/>
</dbReference>
<dbReference type="EMBL" id="FOCC01000007">
    <property type="protein sequence ID" value="SEM70810.1"/>
    <property type="molecule type" value="Genomic_DNA"/>
</dbReference>
<sequence>MKFLKQMLLILATFILVFQTANIAVLGDSVAEIQKKQEAVKQELDQNSNELTTKMSQINQIYQKLSQLEGQQQATQAKISATKKQLKQANLEKKMRVKDVKARMRQLQARQGTNSSLAVLEKSTSLTQWVGTFIALQRLQSVYNDSIDALKANIVTIKHAENNLQTYQKTLNQQTNQVTLQKNKLNQQLTALKTKIANGQKEISQLADRKKQAEAIEAAQKKALDQAKAKAPQAAAQVKDQAQAKVTTQAKTVATTALNVSGAKTLTMTATGYSVSQNGLGTYSATGINLKNNPSCVAVDPSVIPLGSIIWVSGYGLSIAGDTGAAISGNVIDLHFATVAQANAWGRRTVTVKIMN</sequence>
<dbReference type="PANTHER" id="PTHR39160:SF4">
    <property type="entry name" value="RESUSCITATION-PROMOTING FACTOR RPFB"/>
    <property type="match status" value="1"/>
</dbReference>
<dbReference type="PANTHER" id="PTHR39160">
    <property type="entry name" value="CELL WALL-BINDING PROTEIN YOCH"/>
    <property type="match status" value="1"/>
</dbReference>